<evidence type="ECO:0000313" key="2">
    <source>
        <dbReference type="Proteomes" id="UP001146120"/>
    </source>
</evidence>
<gene>
    <name evidence="1" type="ORF">N0F65_009072</name>
</gene>
<organism evidence="1 2">
    <name type="scientific">Lagenidium giganteum</name>
    <dbReference type="NCBI Taxonomy" id="4803"/>
    <lineage>
        <taxon>Eukaryota</taxon>
        <taxon>Sar</taxon>
        <taxon>Stramenopiles</taxon>
        <taxon>Oomycota</taxon>
        <taxon>Peronosporomycetes</taxon>
        <taxon>Pythiales</taxon>
        <taxon>Pythiaceae</taxon>
    </lineage>
</organism>
<name>A0AAV2YLJ4_9STRA</name>
<dbReference type="PANTHER" id="PTHR47169">
    <property type="entry name" value="OS01G0541250 PROTEIN"/>
    <property type="match status" value="1"/>
</dbReference>
<comment type="caution">
    <text evidence="1">The sequence shown here is derived from an EMBL/GenBank/DDBJ whole genome shotgun (WGS) entry which is preliminary data.</text>
</comment>
<reference evidence="1" key="1">
    <citation type="submission" date="2022-11" db="EMBL/GenBank/DDBJ databases">
        <authorList>
            <person name="Morgan W.R."/>
            <person name="Tartar A."/>
        </authorList>
    </citation>
    <scope>NUCLEOTIDE SEQUENCE</scope>
    <source>
        <strain evidence="1">ARSEF 373</strain>
    </source>
</reference>
<evidence type="ECO:0000313" key="1">
    <source>
        <dbReference type="EMBL" id="DAZ95870.1"/>
    </source>
</evidence>
<dbReference type="Proteomes" id="UP001146120">
    <property type="component" value="Unassembled WGS sequence"/>
</dbReference>
<reference evidence="1" key="2">
    <citation type="journal article" date="2023" name="Microbiol Resour">
        <title>Decontamination and Annotation of the Draft Genome Sequence of the Oomycete Lagenidium giganteum ARSEF 373.</title>
        <authorList>
            <person name="Morgan W.R."/>
            <person name="Tartar A."/>
        </authorList>
    </citation>
    <scope>NUCLEOTIDE SEQUENCE</scope>
    <source>
        <strain evidence="1">ARSEF 373</strain>
    </source>
</reference>
<protein>
    <submittedName>
        <fullName evidence="1">Uncharacterized protein</fullName>
    </submittedName>
</protein>
<dbReference type="GO" id="GO:0003676">
    <property type="term" value="F:nucleic acid binding"/>
    <property type="evidence" value="ECO:0007669"/>
    <property type="project" value="InterPro"/>
</dbReference>
<sequence>MSRFAQSPDLNVLDLGFFNSIQSLQTRTSPRTIAGLIDEVQTAFAATSTWTLNKTFLSLQCVMHEVLRRNGMNNFKPAHSAKERLMLHDKLLRSIACDTAAYKEAMRAVNERRYPSFLDPLAVM</sequence>
<proteinExistence type="predicted"/>
<accession>A0AAV2YLJ4</accession>
<keyword evidence="2" id="KW-1185">Reference proteome</keyword>
<dbReference type="AlphaFoldDB" id="A0AAV2YLJ4"/>
<dbReference type="EMBL" id="DAKRPA010000186">
    <property type="protein sequence ID" value="DAZ95870.1"/>
    <property type="molecule type" value="Genomic_DNA"/>
</dbReference>
<dbReference type="Gene3D" id="3.30.420.10">
    <property type="entry name" value="Ribonuclease H-like superfamily/Ribonuclease H"/>
    <property type="match status" value="1"/>
</dbReference>
<dbReference type="InterPro" id="IPR036397">
    <property type="entry name" value="RNaseH_sf"/>
</dbReference>